<keyword evidence="1" id="KW-0472">Membrane</keyword>
<dbReference type="EMBL" id="JADNRY010000057">
    <property type="protein sequence ID" value="KAF9068816.1"/>
    <property type="molecule type" value="Genomic_DNA"/>
</dbReference>
<accession>A0A9P5PSX5</accession>
<feature type="transmembrane region" description="Helical" evidence="1">
    <location>
        <begin position="20"/>
        <end position="45"/>
    </location>
</feature>
<dbReference type="OrthoDB" id="3357408at2759"/>
<evidence type="ECO:0000313" key="3">
    <source>
        <dbReference type="Proteomes" id="UP000772434"/>
    </source>
</evidence>
<protein>
    <submittedName>
        <fullName evidence="2">Uncharacterized protein</fullName>
    </submittedName>
</protein>
<keyword evidence="1" id="KW-0812">Transmembrane</keyword>
<dbReference type="AlphaFoldDB" id="A0A9P5PSX5"/>
<proteinExistence type="predicted"/>
<sequence length="425" mass="46938">MVCETCIVSASIQFHLFLSLLLPVAFELLLYGIFLSIFGLSVYIFQRKMMPGKLYVMATLLFFLLTTCSAIMDLFTKRIALFTYISSLSILDVDQELLNQSGPTGVKLSDASTWIFFATSLVHGKDLVLMHRCYRLWNARKIVIVVPALGVVLTFAFGVYSQRVFPKILGQNQQEDGSFFVVYVFAGITEGLILTGLLASRLWWLNRRTERILGKGSGSTVRNLMVILYGMIVTRFGFFGLDLFSIESGLLLPVFLGMALAMNAATSPLLEAIVLEGGGAGAPAVEDSAQALPITIRYGAQILSVCALTQVTAIASTLILVRIGLGVDVQLTQFPEGTRRTNVYKESSPDLERLFMDDSNPASIHPFSLKYHDLPSGQDTFMPVEQGDIDIRPLSVQYQAPLLPEPGRIHGCLIRPILLHIKNRD</sequence>
<feature type="transmembrane region" description="Helical" evidence="1">
    <location>
        <begin position="142"/>
        <end position="160"/>
    </location>
</feature>
<gene>
    <name evidence="2" type="ORF">BDP27DRAFT_1421633</name>
</gene>
<dbReference type="Proteomes" id="UP000772434">
    <property type="component" value="Unassembled WGS sequence"/>
</dbReference>
<comment type="caution">
    <text evidence="2">The sequence shown here is derived from an EMBL/GenBank/DDBJ whole genome shotgun (WGS) entry which is preliminary data.</text>
</comment>
<name>A0A9P5PSX5_9AGAR</name>
<keyword evidence="1" id="KW-1133">Transmembrane helix</keyword>
<feature type="transmembrane region" description="Helical" evidence="1">
    <location>
        <begin position="224"/>
        <end position="244"/>
    </location>
</feature>
<keyword evidence="3" id="KW-1185">Reference proteome</keyword>
<reference evidence="2" key="1">
    <citation type="submission" date="2020-11" db="EMBL/GenBank/DDBJ databases">
        <authorList>
            <consortium name="DOE Joint Genome Institute"/>
            <person name="Ahrendt S."/>
            <person name="Riley R."/>
            <person name="Andreopoulos W."/>
            <person name="Labutti K."/>
            <person name="Pangilinan J."/>
            <person name="Ruiz-Duenas F.J."/>
            <person name="Barrasa J.M."/>
            <person name="Sanchez-Garcia M."/>
            <person name="Camarero S."/>
            <person name="Miyauchi S."/>
            <person name="Serrano A."/>
            <person name="Linde D."/>
            <person name="Babiker R."/>
            <person name="Drula E."/>
            <person name="Ayuso-Fernandez I."/>
            <person name="Pacheco R."/>
            <person name="Padilla G."/>
            <person name="Ferreira P."/>
            <person name="Barriuso J."/>
            <person name="Kellner H."/>
            <person name="Castanera R."/>
            <person name="Alfaro M."/>
            <person name="Ramirez L."/>
            <person name="Pisabarro A.G."/>
            <person name="Kuo A."/>
            <person name="Tritt A."/>
            <person name="Lipzen A."/>
            <person name="He G."/>
            <person name="Yan M."/>
            <person name="Ng V."/>
            <person name="Cullen D."/>
            <person name="Martin F."/>
            <person name="Rosso M.-N."/>
            <person name="Henrissat B."/>
            <person name="Hibbett D."/>
            <person name="Martinez A.T."/>
            <person name="Grigoriev I.V."/>
        </authorList>
    </citation>
    <scope>NUCLEOTIDE SEQUENCE</scope>
    <source>
        <strain evidence="2">AH 40177</strain>
    </source>
</reference>
<feature type="transmembrane region" description="Helical" evidence="1">
    <location>
        <begin position="54"/>
        <end position="72"/>
    </location>
</feature>
<feature type="transmembrane region" description="Helical" evidence="1">
    <location>
        <begin position="180"/>
        <end position="204"/>
    </location>
</feature>
<evidence type="ECO:0000313" key="2">
    <source>
        <dbReference type="EMBL" id="KAF9068816.1"/>
    </source>
</evidence>
<organism evidence="2 3">
    <name type="scientific">Rhodocollybia butyracea</name>
    <dbReference type="NCBI Taxonomy" id="206335"/>
    <lineage>
        <taxon>Eukaryota</taxon>
        <taxon>Fungi</taxon>
        <taxon>Dikarya</taxon>
        <taxon>Basidiomycota</taxon>
        <taxon>Agaricomycotina</taxon>
        <taxon>Agaricomycetes</taxon>
        <taxon>Agaricomycetidae</taxon>
        <taxon>Agaricales</taxon>
        <taxon>Marasmiineae</taxon>
        <taxon>Omphalotaceae</taxon>
        <taxon>Rhodocollybia</taxon>
    </lineage>
</organism>
<evidence type="ECO:0000256" key="1">
    <source>
        <dbReference type="SAM" id="Phobius"/>
    </source>
</evidence>